<keyword evidence="1" id="KW-0812">Transmembrane</keyword>
<feature type="transmembrane region" description="Helical" evidence="1">
    <location>
        <begin position="28"/>
        <end position="51"/>
    </location>
</feature>
<dbReference type="AlphaFoldDB" id="A0A365K2B2"/>
<dbReference type="Proteomes" id="UP000251869">
    <property type="component" value="Unassembled WGS sequence"/>
</dbReference>
<organism evidence="2 3">
    <name type="scientific">Planococcus maitriensis</name>
    <dbReference type="NCBI Taxonomy" id="221799"/>
    <lineage>
        <taxon>Bacteria</taxon>
        <taxon>Bacillati</taxon>
        <taxon>Bacillota</taxon>
        <taxon>Bacilli</taxon>
        <taxon>Bacillales</taxon>
        <taxon>Caryophanaceae</taxon>
        <taxon>Planococcus</taxon>
    </lineage>
</organism>
<feature type="transmembrane region" description="Helical" evidence="1">
    <location>
        <begin position="63"/>
        <end position="91"/>
    </location>
</feature>
<keyword evidence="1" id="KW-0472">Membrane</keyword>
<sequence length="102" mass="10900">MKMKTSVALLWITGLAEAFLAIPFIGGGFVISAGYAPLGIMFVLHAITLFFCFKEYSPKFGSILGIITSALAWIPLIGWALHLLTAIVLLLSAAMSGRSARI</sequence>
<name>A0A365K2B2_9BACL</name>
<evidence type="ECO:0000313" key="3">
    <source>
        <dbReference type="Proteomes" id="UP000251869"/>
    </source>
</evidence>
<protein>
    <submittedName>
        <fullName evidence="2">Uncharacterized protein</fullName>
    </submittedName>
</protein>
<evidence type="ECO:0000256" key="1">
    <source>
        <dbReference type="SAM" id="Phobius"/>
    </source>
</evidence>
<evidence type="ECO:0000313" key="2">
    <source>
        <dbReference type="EMBL" id="RAZ66766.1"/>
    </source>
</evidence>
<reference evidence="2 3" key="1">
    <citation type="submission" date="2018-06" db="EMBL/GenBank/DDBJ databases">
        <title>The draft genome sequences of strains SCU63 and S1.</title>
        <authorList>
            <person name="Gan L."/>
        </authorList>
    </citation>
    <scope>NUCLEOTIDE SEQUENCE [LARGE SCALE GENOMIC DNA]</scope>
    <source>
        <strain evidence="2 3">S1</strain>
    </source>
</reference>
<keyword evidence="3" id="KW-1185">Reference proteome</keyword>
<gene>
    <name evidence="2" type="ORF">DP119_13295</name>
</gene>
<proteinExistence type="predicted"/>
<keyword evidence="1" id="KW-1133">Transmembrane helix</keyword>
<comment type="caution">
    <text evidence="2">The sequence shown here is derived from an EMBL/GenBank/DDBJ whole genome shotgun (WGS) entry which is preliminary data.</text>
</comment>
<dbReference type="OrthoDB" id="1925744at2"/>
<accession>A0A365K2B2</accession>
<dbReference type="RefSeq" id="WP_112233635.1">
    <property type="nucleotide sequence ID" value="NZ_QLZQ01000006.1"/>
</dbReference>
<dbReference type="EMBL" id="QLZQ01000006">
    <property type="protein sequence ID" value="RAZ66766.1"/>
    <property type="molecule type" value="Genomic_DNA"/>
</dbReference>